<evidence type="ECO:0000259" key="1">
    <source>
        <dbReference type="Pfam" id="PF12158"/>
    </source>
</evidence>
<dbReference type="Pfam" id="PF12158">
    <property type="entry name" value="DUF3592"/>
    <property type="match status" value="1"/>
</dbReference>
<comment type="caution">
    <text evidence="2">The sequence shown here is derived from an EMBL/GenBank/DDBJ whole genome shotgun (WGS) entry which is preliminary data.</text>
</comment>
<organism evidence="2 3">
    <name type="scientific">Candidatus Fimimonas merdipullorum</name>
    <dbReference type="NCBI Taxonomy" id="2840822"/>
    <lineage>
        <taxon>Bacteria</taxon>
        <taxon>Pseudomonadati</taxon>
        <taxon>Myxococcota</taxon>
        <taxon>Myxococcia</taxon>
        <taxon>Myxococcales</taxon>
        <taxon>Cystobacterineae</taxon>
        <taxon>Myxococcaceae</taxon>
        <taxon>Myxococcaceae incertae sedis</taxon>
        <taxon>Candidatus Fimimonas</taxon>
    </lineage>
</organism>
<dbReference type="InterPro" id="IPR021994">
    <property type="entry name" value="DUF3592"/>
</dbReference>
<dbReference type="EMBL" id="DVOC01000099">
    <property type="protein sequence ID" value="HIU91455.1"/>
    <property type="molecule type" value="Genomic_DNA"/>
</dbReference>
<name>A0A9D1MXY6_9BACT</name>
<protein>
    <submittedName>
        <fullName evidence="2">Sugar ABC transporter permease</fullName>
    </submittedName>
</protein>
<feature type="domain" description="DUF3592" evidence="1">
    <location>
        <begin position="6"/>
        <end position="82"/>
    </location>
</feature>
<gene>
    <name evidence="2" type="ORF">IAC72_05555</name>
</gene>
<dbReference type="AlphaFoldDB" id="A0A9D1MXY6"/>
<sequence length="84" mass="9669">MEKTTVGTVISVKKQWWLKVNTKPVRMHALDGATFPHIITVKYSVNGQEYTRRKWIKACDTPPALNSEVTVMYDEYKPSKSKVL</sequence>
<accession>A0A9D1MXY6</accession>
<evidence type="ECO:0000313" key="3">
    <source>
        <dbReference type="Proteomes" id="UP000886852"/>
    </source>
</evidence>
<evidence type="ECO:0000313" key="2">
    <source>
        <dbReference type="EMBL" id="HIU91455.1"/>
    </source>
</evidence>
<reference evidence="2" key="2">
    <citation type="journal article" date="2021" name="PeerJ">
        <title>Extensive microbial diversity within the chicken gut microbiome revealed by metagenomics and culture.</title>
        <authorList>
            <person name="Gilroy R."/>
            <person name="Ravi A."/>
            <person name="Getino M."/>
            <person name="Pursley I."/>
            <person name="Horton D.L."/>
            <person name="Alikhan N.F."/>
            <person name="Baker D."/>
            <person name="Gharbi K."/>
            <person name="Hall N."/>
            <person name="Watson M."/>
            <person name="Adriaenssens E.M."/>
            <person name="Foster-Nyarko E."/>
            <person name="Jarju S."/>
            <person name="Secka A."/>
            <person name="Antonio M."/>
            <person name="Oren A."/>
            <person name="Chaudhuri R.R."/>
            <person name="La Ragione R."/>
            <person name="Hildebrand F."/>
            <person name="Pallen M.J."/>
        </authorList>
    </citation>
    <scope>NUCLEOTIDE SEQUENCE</scope>
    <source>
        <strain evidence="2">ChiHjej12B11-7776</strain>
    </source>
</reference>
<dbReference type="Proteomes" id="UP000886852">
    <property type="component" value="Unassembled WGS sequence"/>
</dbReference>
<proteinExistence type="predicted"/>
<reference evidence="2" key="1">
    <citation type="submission" date="2020-10" db="EMBL/GenBank/DDBJ databases">
        <authorList>
            <person name="Gilroy R."/>
        </authorList>
    </citation>
    <scope>NUCLEOTIDE SEQUENCE</scope>
    <source>
        <strain evidence="2">ChiHjej12B11-7776</strain>
    </source>
</reference>